<dbReference type="Proteomes" id="UP001152918">
    <property type="component" value="Chromosome"/>
</dbReference>
<dbReference type="Pfam" id="PF20178">
    <property type="entry name" value="ToxA_N"/>
    <property type="match status" value="1"/>
</dbReference>
<gene>
    <name evidence="3" type="ordered locus">PFLU_0576</name>
</gene>
<sequence>MPELSAPNRPVTRHQGVHFELIKNAIPQCLLQSSTARRKALKAIQPDSPDGYEALTEPQQSVLKKLAEASCHAQNQFDLSNRGIQDITGFAKPLLVAALKSAGHELDVDNTWLRLYYPVEYTFFGIPVGVNTAGYRTRTFSLLQAALNNFEAFEAQPDYFDSVSSFISAPDAQGHFDIVRIKLTLAQFVAICRTLDIGGLYAKHLNDFFHGGTQAEQVAISTAYTLNQKAALKAAAYLALLKEDIELRHYELLVDVIHDKDDVRDNGRPITYSPLRILGYNLTECAVFFRTHANRYDGGYVIAYIPDDPDHPVKTYPSFRDFEAELTHQLMYRPEGSRIDNGRDVLTDYQRFFSRFLSEKDRPHFFLRLTQKVLDSPAGSNWKDDLRGYLKYLSPVSNLKGPIEDRHWRRDPRENVELHISLSLNFQWVGLSGIWYEMFGQWRQRRLDDGQVLAVSTAKEDTLTRERRLSNFLNVGMLVVGIAAFVAPPVGAAMLLVTANQLISSVFEGVRDWRQGDVEAAWAHLTDVLESLATLAEMAVIFHYVASPFVEGLKAVKLPNGQTRLWKPNLSAYARRVPLPTDLQPDHLGLYRLAGRSVLLLDEQQYEVVQDPQSGHYSARHPTRGNAYQPRLRHNGEGVWTHELDQPLQWQGAQLRDRLGVAFERFDDVQRKQILAVSTMSEDVLRKLYVESEPFPGLLKDTLRRFAADADAREVIEQIRRGRCSSTLCDYAAALMVDLPGWPANTLIEVFSPFGEQARYGLRSALAGDILRVSKADLMAGKLPERSVQFLNDEQIKQVLGQHAPADATARAAQLQQRLAAFAERSGQRLFNSLYSDEPLLSGDSQRALIQVIQRRFPEMPTSIAREVLYRATPKELETLNTPFGPSAEQRRLIPLRISEALRYLQQRVRIARAYEGLYLESPANPDTPTLVLKTLETLPGWSGEVRIELRDESLSGSLRTSVGPPFALETKVLVKNGTRYQAFDGQGHELHAPDTLYAALQHALPDSERTAMGRPHVSEAPALKHAIQDNALAPKALRKALNLPVETPWFERVMRVAARRDGYPLNAVCGEVAL</sequence>
<proteinExistence type="predicted"/>
<evidence type="ECO:0000313" key="3">
    <source>
        <dbReference type="EMBL" id="CAY46847.1"/>
    </source>
</evidence>
<evidence type="ECO:0000313" key="2">
    <source>
        <dbReference type="EMBL" id="CAI2794890.1"/>
    </source>
</evidence>
<reference evidence="2" key="2">
    <citation type="submission" date="2023-10" db="EMBL/GenBank/DDBJ databases">
        <authorList>
            <person name="Fortmann-Grote C."/>
        </authorList>
    </citation>
    <scope>NUCLEOTIDE SEQUENCE</scope>
    <source>
        <strain evidence="2">SBW25</strain>
    </source>
</reference>
<dbReference type="KEGG" id="pfs:PFLU_0576"/>
<dbReference type="PATRIC" id="fig|216595.4.peg.813"/>
<name>C3K599_PSEFS</name>
<dbReference type="eggNOG" id="COG4886">
    <property type="taxonomic scope" value="Bacteria"/>
</dbReference>
<dbReference type="InterPro" id="IPR046673">
    <property type="entry name" value="ToxA_N"/>
</dbReference>
<protein>
    <recommendedName>
        <fullName evidence="1">Dermonecrotic toxin N-terminal domain-containing protein</fullName>
    </recommendedName>
</protein>
<dbReference type="AlphaFoldDB" id="C3K599"/>
<organism evidence="3">
    <name type="scientific">Pseudomonas fluorescens (strain SBW25)</name>
    <dbReference type="NCBI Taxonomy" id="216595"/>
    <lineage>
        <taxon>Bacteria</taxon>
        <taxon>Pseudomonadati</taxon>
        <taxon>Pseudomonadota</taxon>
        <taxon>Gammaproteobacteria</taxon>
        <taxon>Pseudomonadales</taxon>
        <taxon>Pseudomonadaceae</taxon>
        <taxon>Pseudomonas</taxon>
    </lineage>
</organism>
<dbReference type="EMBL" id="AM181176">
    <property type="protein sequence ID" value="CAY46847.1"/>
    <property type="molecule type" value="Genomic_DNA"/>
</dbReference>
<accession>C3K599</accession>
<dbReference type="HOGENOM" id="CLU_286953_0_0_6"/>
<dbReference type="EMBL" id="OV986001">
    <property type="protein sequence ID" value="CAI2794890.1"/>
    <property type="molecule type" value="Genomic_DNA"/>
</dbReference>
<reference evidence="3" key="1">
    <citation type="journal article" date="2009" name="Genome Biol.">
        <title>Genomic and genetic analyses of diversity and plant interactions of Pseudomonas fluorescens.</title>
        <authorList>
            <person name="Silby M.W."/>
            <person name="Cerdeno-Tarraga A.M."/>
            <person name="Vernikos G.S."/>
            <person name="Giddens S.R."/>
            <person name="Jackson R.W."/>
            <person name="Preston G.M."/>
            <person name="Zhang X.X."/>
            <person name="Moon C.D."/>
            <person name="Gehrig S.M."/>
            <person name="Godfrey S.A."/>
            <person name="Knight C.G."/>
            <person name="Malone J.G."/>
            <person name="Robinson Z."/>
            <person name="Spiers A.J."/>
            <person name="Harris S."/>
            <person name="Challis G.L."/>
            <person name="Yaxley A.M."/>
            <person name="Harris D."/>
            <person name="Seeger K."/>
            <person name="Murphy L."/>
            <person name="Rutter S."/>
            <person name="Squares R."/>
            <person name="Quail M.A."/>
            <person name="Saunders E."/>
            <person name="Mavromatis K."/>
            <person name="Brettin T.S."/>
            <person name="Bentley S.D."/>
            <person name="Hothersall J."/>
            <person name="Stephens E."/>
            <person name="Thomas C.M."/>
            <person name="Parkhill J."/>
            <person name="Levy S.B."/>
            <person name="Rainey P.B."/>
            <person name="Thomson N.R."/>
        </authorList>
    </citation>
    <scope>NUCLEOTIDE SEQUENCE [LARGE SCALE GENOMIC DNA]</scope>
    <source>
        <strain evidence="3">SBW25</strain>
    </source>
</reference>
<feature type="domain" description="Dermonecrotic toxin N-terminal" evidence="1">
    <location>
        <begin position="83"/>
        <end position="359"/>
    </location>
</feature>
<evidence type="ECO:0000259" key="1">
    <source>
        <dbReference type="Pfam" id="PF20178"/>
    </source>
</evidence>